<dbReference type="OrthoDB" id="2105077at2759"/>
<dbReference type="AlphaFoldDB" id="A0A8H8DF34"/>
<feature type="compositionally biased region" description="Low complexity" evidence="1">
    <location>
        <begin position="28"/>
        <end position="44"/>
    </location>
</feature>
<dbReference type="EMBL" id="JAEFCI010012243">
    <property type="protein sequence ID" value="KAG5456125.1"/>
    <property type="molecule type" value="Genomic_DNA"/>
</dbReference>
<feature type="region of interest" description="Disordered" evidence="1">
    <location>
        <begin position="1"/>
        <end position="61"/>
    </location>
</feature>
<evidence type="ECO:0000313" key="3">
    <source>
        <dbReference type="EMBL" id="KAG5456125.1"/>
    </source>
</evidence>
<dbReference type="GO" id="GO:0005886">
    <property type="term" value="C:plasma membrane"/>
    <property type="evidence" value="ECO:0007669"/>
    <property type="project" value="InterPro"/>
</dbReference>
<comment type="caution">
    <text evidence="3">The sequence shown here is derived from an EMBL/GenBank/DDBJ whole genome shotgun (WGS) entry which is preliminary data.</text>
</comment>
<evidence type="ECO:0000256" key="1">
    <source>
        <dbReference type="SAM" id="MobiDB-lite"/>
    </source>
</evidence>
<name>A0A8H8DF34_9FUNG</name>
<keyword evidence="4" id="KW-1185">Reference proteome</keyword>
<feature type="domain" description="Band 7" evidence="2">
    <location>
        <begin position="205"/>
        <end position="293"/>
    </location>
</feature>
<evidence type="ECO:0000313" key="4">
    <source>
        <dbReference type="Proteomes" id="UP000673691"/>
    </source>
</evidence>
<sequence>MSQGATRAANDDRLLRDPSPSPAPQLPHQPAASHRPPHAAAAEPPADDGARASTVSLAQDTRPFLNDEIRFDYTMDTCPAPAAAAAKAPRPPISREPDATPGMQPSHASSRPLDHSKTFYEKWMMALGNCMGFFGQVGRNQTPEGLLLTKVPWTLYLSCFLLFWVVCRFPVASAAQTPWCLSRKVDLALVGSRCKRSYANACFGEGFVGLISSFGRYYKTVDPGLTTMNVLTEEIKMVDVRIQVRMRKQSRYWPAPWASADRRRRAFLLQITEIPRQDIMTKDNVCVSIEWVACHGVFFFSTPLIHTNLPSKLLQLRGLLDCVRPHTWGIKVESSERRDYGDDFGAELRESLASAATQKRIGESKIIAARAEVEGNSLFTLRPRAAPNEANLNCRPDILNTKAAMQIRYLDTLRDMSRSSGSKIIFMPLTDQDADDSKPHGMAGGGIPAGVQRSAIMDNVSKM</sequence>
<evidence type="ECO:0000259" key="2">
    <source>
        <dbReference type="Pfam" id="PF01145"/>
    </source>
</evidence>
<dbReference type="PANTHER" id="PTHR10264:SF19">
    <property type="entry name" value="AT06885P-RELATED"/>
    <property type="match status" value="1"/>
</dbReference>
<reference evidence="3 4" key="1">
    <citation type="journal article" name="Sci. Rep.">
        <title>Genome-scale phylogenetic analyses confirm Olpidium as the closest living zoosporic fungus to the non-flagellated, terrestrial fungi.</title>
        <authorList>
            <person name="Chang Y."/>
            <person name="Rochon D."/>
            <person name="Sekimoto S."/>
            <person name="Wang Y."/>
            <person name="Chovatia M."/>
            <person name="Sandor L."/>
            <person name="Salamov A."/>
            <person name="Grigoriev I.V."/>
            <person name="Stajich J.E."/>
            <person name="Spatafora J.W."/>
        </authorList>
    </citation>
    <scope>NUCLEOTIDE SEQUENCE [LARGE SCALE GENOMIC DNA]</scope>
    <source>
        <strain evidence="3">S191</strain>
    </source>
</reference>
<dbReference type="PANTHER" id="PTHR10264">
    <property type="entry name" value="BAND 7 PROTEIN-RELATED"/>
    <property type="match status" value="1"/>
</dbReference>
<dbReference type="Pfam" id="PF01145">
    <property type="entry name" value="Band_7"/>
    <property type="match status" value="1"/>
</dbReference>
<accession>A0A8H8DF34</accession>
<organism evidence="3 4">
    <name type="scientific">Olpidium bornovanus</name>
    <dbReference type="NCBI Taxonomy" id="278681"/>
    <lineage>
        <taxon>Eukaryota</taxon>
        <taxon>Fungi</taxon>
        <taxon>Fungi incertae sedis</taxon>
        <taxon>Olpidiomycota</taxon>
        <taxon>Olpidiomycotina</taxon>
        <taxon>Olpidiomycetes</taxon>
        <taxon>Olpidiales</taxon>
        <taxon>Olpidiaceae</taxon>
        <taxon>Olpidium</taxon>
    </lineage>
</organism>
<feature type="region of interest" description="Disordered" evidence="1">
    <location>
        <begin position="82"/>
        <end position="113"/>
    </location>
</feature>
<dbReference type="Proteomes" id="UP000673691">
    <property type="component" value="Unassembled WGS sequence"/>
</dbReference>
<gene>
    <name evidence="3" type="ORF">BJ554DRAFT_4224</name>
</gene>
<protein>
    <recommendedName>
        <fullName evidence="2">Band 7 domain-containing protein</fullName>
    </recommendedName>
</protein>
<dbReference type="InterPro" id="IPR043202">
    <property type="entry name" value="Band-7_stomatin-like"/>
</dbReference>
<dbReference type="InterPro" id="IPR001107">
    <property type="entry name" value="Band_7"/>
</dbReference>
<proteinExistence type="predicted"/>